<dbReference type="Gene3D" id="6.10.340.10">
    <property type="match status" value="1"/>
</dbReference>
<gene>
    <name evidence="7" type="ORF">IP91_01341</name>
</gene>
<dbReference type="Pfam" id="PF00672">
    <property type="entry name" value="HAMP"/>
    <property type="match status" value="2"/>
</dbReference>
<name>A0A562RMI9_9BURK</name>
<evidence type="ECO:0000259" key="5">
    <source>
        <dbReference type="PROSITE" id="PS50111"/>
    </source>
</evidence>
<dbReference type="Pfam" id="PF05227">
    <property type="entry name" value="CHASE3"/>
    <property type="match status" value="1"/>
</dbReference>
<dbReference type="InterPro" id="IPR003660">
    <property type="entry name" value="HAMP_dom"/>
</dbReference>
<feature type="domain" description="HAMP" evidence="6">
    <location>
        <begin position="214"/>
        <end position="266"/>
    </location>
</feature>
<dbReference type="SMART" id="SM00283">
    <property type="entry name" value="MA"/>
    <property type="match status" value="1"/>
</dbReference>
<dbReference type="Proteomes" id="UP000318431">
    <property type="component" value="Unassembled WGS sequence"/>
</dbReference>
<keyword evidence="8" id="KW-1185">Reference proteome</keyword>
<evidence type="ECO:0000256" key="2">
    <source>
        <dbReference type="ARBA" id="ARBA00029447"/>
    </source>
</evidence>
<dbReference type="PANTHER" id="PTHR32089:SF120">
    <property type="entry name" value="METHYL-ACCEPTING CHEMOTAXIS PROTEIN TLPQ"/>
    <property type="match status" value="1"/>
</dbReference>
<dbReference type="AlphaFoldDB" id="A0A562RMI9"/>
<dbReference type="CDD" id="cd06225">
    <property type="entry name" value="HAMP"/>
    <property type="match status" value="2"/>
</dbReference>
<dbReference type="Pfam" id="PF00015">
    <property type="entry name" value="MCPsignal"/>
    <property type="match status" value="1"/>
</dbReference>
<keyword evidence="4" id="KW-0472">Membrane</keyword>
<evidence type="ECO:0000313" key="8">
    <source>
        <dbReference type="Proteomes" id="UP000318431"/>
    </source>
</evidence>
<feature type="transmembrane region" description="Helical" evidence="4">
    <location>
        <begin position="192"/>
        <end position="212"/>
    </location>
</feature>
<proteinExistence type="inferred from homology"/>
<dbReference type="SUPFAM" id="SSF58104">
    <property type="entry name" value="Methyl-accepting chemotaxis protein (MCP) signaling domain"/>
    <property type="match status" value="1"/>
</dbReference>
<dbReference type="InterPro" id="IPR004089">
    <property type="entry name" value="MCPsignal_dom"/>
</dbReference>
<evidence type="ECO:0000313" key="7">
    <source>
        <dbReference type="EMBL" id="TWI70257.1"/>
    </source>
</evidence>
<dbReference type="GO" id="GO:0006935">
    <property type="term" value="P:chemotaxis"/>
    <property type="evidence" value="ECO:0007669"/>
    <property type="project" value="InterPro"/>
</dbReference>
<accession>A0A562RMI9</accession>
<comment type="caution">
    <text evidence="7">The sequence shown here is derived from an EMBL/GenBank/DDBJ whole genome shotgun (WGS) entry which is preliminary data.</text>
</comment>
<evidence type="ECO:0000256" key="4">
    <source>
        <dbReference type="SAM" id="Phobius"/>
    </source>
</evidence>
<reference evidence="7 8" key="1">
    <citation type="journal article" date="2015" name="Stand. Genomic Sci.">
        <title>Genomic Encyclopedia of Bacterial and Archaeal Type Strains, Phase III: the genomes of soil and plant-associated and newly described type strains.</title>
        <authorList>
            <person name="Whitman W.B."/>
            <person name="Woyke T."/>
            <person name="Klenk H.P."/>
            <person name="Zhou Y."/>
            <person name="Lilburn T.G."/>
            <person name="Beck B.J."/>
            <person name="De Vos P."/>
            <person name="Vandamme P."/>
            <person name="Eisen J.A."/>
            <person name="Garrity G."/>
            <person name="Hugenholtz P."/>
            <person name="Kyrpides N.C."/>
        </authorList>
    </citation>
    <scope>NUCLEOTIDE SEQUENCE [LARGE SCALE GENOMIC DNA]</scope>
    <source>
        <strain evidence="7 8">CGMCC 1.10822</strain>
    </source>
</reference>
<dbReference type="EMBL" id="VLLB01000001">
    <property type="protein sequence ID" value="TWI70257.1"/>
    <property type="molecule type" value="Genomic_DNA"/>
</dbReference>
<evidence type="ECO:0000256" key="1">
    <source>
        <dbReference type="ARBA" id="ARBA00023224"/>
    </source>
</evidence>
<dbReference type="OrthoDB" id="2489132at2"/>
<evidence type="ECO:0000259" key="6">
    <source>
        <dbReference type="PROSITE" id="PS50885"/>
    </source>
</evidence>
<dbReference type="GO" id="GO:0016020">
    <property type="term" value="C:membrane"/>
    <property type="evidence" value="ECO:0007669"/>
    <property type="project" value="InterPro"/>
</dbReference>
<keyword evidence="4" id="KW-0812">Transmembrane</keyword>
<organism evidence="7 8">
    <name type="scientific">Pseudoduganella lurida</name>
    <dbReference type="NCBI Taxonomy" id="1036180"/>
    <lineage>
        <taxon>Bacteria</taxon>
        <taxon>Pseudomonadati</taxon>
        <taxon>Pseudomonadota</taxon>
        <taxon>Betaproteobacteria</taxon>
        <taxon>Burkholderiales</taxon>
        <taxon>Oxalobacteraceae</taxon>
        <taxon>Telluria group</taxon>
        <taxon>Pseudoduganella</taxon>
    </lineage>
</organism>
<feature type="transmembrane region" description="Helical" evidence="4">
    <location>
        <begin position="12"/>
        <end position="30"/>
    </location>
</feature>
<dbReference type="SMART" id="SM00304">
    <property type="entry name" value="HAMP"/>
    <property type="match status" value="2"/>
</dbReference>
<dbReference type="PANTHER" id="PTHR32089">
    <property type="entry name" value="METHYL-ACCEPTING CHEMOTAXIS PROTEIN MCPB"/>
    <property type="match status" value="1"/>
</dbReference>
<dbReference type="PRINTS" id="PR00260">
    <property type="entry name" value="CHEMTRNSDUCR"/>
</dbReference>
<comment type="similarity">
    <text evidence="2">Belongs to the methyl-accepting chemotaxis (MCP) protein family.</text>
</comment>
<feature type="domain" description="Methyl-accepting transducer" evidence="5">
    <location>
        <begin position="330"/>
        <end position="566"/>
    </location>
</feature>
<keyword evidence="1 3" id="KW-0807">Transducer</keyword>
<protein>
    <submittedName>
        <fullName evidence="7">Methyl-accepting chemotaxis protein WspA</fullName>
    </submittedName>
</protein>
<feature type="domain" description="HAMP" evidence="6">
    <location>
        <begin position="273"/>
        <end position="325"/>
    </location>
</feature>
<dbReference type="InterPro" id="IPR004090">
    <property type="entry name" value="Chemotax_Me-accpt_rcpt"/>
</dbReference>
<dbReference type="GO" id="GO:0004888">
    <property type="term" value="F:transmembrane signaling receptor activity"/>
    <property type="evidence" value="ECO:0007669"/>
    <property type="project" value="InterPro"/>
</dbReference>
<dbReference type="PROSITE" id="PS50111">
    <property type="entry name" value="CHEMOTAXIS_TRANSDUC_2"/>
    <property type="match status" value="1"/>
</dbReference>
<dbReference type="GO" id="GO:0007165">
    <property type="term" value="P:signal transduction"/>
    <property type="evidence" value="ECO:0007669"/>
    <property type="project" value="UniProtKB-KW"/>
</dbReference>
<dbReference type="PROSITE" id="PS50885">
    <property type="entry name" value="HAMP"/>
    <property type="match status" value="2"/>
</dbReference>
<dbReference type="RefSeq" id="WP_145647933.1">
    <property type="nucleotide sequence ID" value="NZ_VLLB01000001.1"/>
</dbReference>
<evidence type="ECO:0000256" key="3">
    <source>
        <dbReference type="PROSITE-ProRule" id="PRU00284"/>
    </source>
</evidence>
<sequence>MINNLGIKNKLYAGFGAILAIILILLVLAFNNFTRLSEANEWDRHTMQVLHAIDGVSLNVMEVQTESRGYYLTGTESRLARVRSQVARMPASIAALQKLVVDNPVQVERARKLETLIQTWVRDVIEMQTAKRQALGDTPGAADTLGHMPQFQQGSPAVTAVHTVLEEARAAENQLLAQRSQNAAELRRDMTAVLIAGGAACVLLGLAIVFVLTRAIMNPLNNLTEAVGRIAAGDRGARAQVMAQDELGRVSQEFNSMAQAIQDNIERERASTDDLRAKVDSLLGVVTKAASGDLTGRVEIGGNDAIGQLGHGLARMFDNLRILLNNVQKAGIQVTTSATEIAASAKEQEATGVEQAQTSVEVLSTTKEISSNTSQLLKTMEEATSVADYTTAATAEAQENLRRMDATMQNMVTATDSINAKLAALSEKASNINSVLTTITKVADQTNILSLNAAIEAEKAGEAGRGFSVVATEIRRLADQTSVSTWDIEQMVKEMQSAVSASVMGMDKFSEEIRRNVGEVRAVTDHLSGMMDQVRKLAPQFDAVLQGMQSQAVGAQQITETMMQLNDATQQTVESLKATSEAVHQLQYAASDLQSSVATFAVNV</sequence>
<keyword evidence="4" id="KW-1133">Transmembrane helix</keyword>
<dbReference type="Gene3D" id="1.10.287.950">
    <property type="entry name" value="Methyl-accepting chemotaxis protein"/>
    <property type="match status" value="1"/>
</dbReference>
<dbReference type="InterPro" id="IPR007891">
    <property type="entry name" value="CHASE3"/>
</dbReference>
<dbReference type="SUPFAM" id="SSF158472">
    <property type="entry name" value="HAMP domain-like"/>
    <property type="match status" value="1"/>
</dbReference>